<feature type="compositionally biased region" description="Low complexity" evidence="1">
    <location>
        <begin position="96"/>
        <end position="105"/>
    </location>
</feature>
<dbReference type="Proteomes" id="UP000230750">
    <property type="component" value="Unassembled WGS sequence"/>
</dbReference>
<accession>A0A2G8LPB0</accession>
<organism evidence="2 3">
    <name type="scientific">Stichopus japonicus</name>
    <name type="common">Sea cucumber</name>
    <dbReference type="NCBI Taxonomy" id="307972"/>
    <lineage>
        <taxon>Eukaryota</taxon>
        <taxon>Metazoa</taxon>
        <taxon>Echinodermata</taxon>
        <taxon>Eleutherozoa</taxon>
        <taxon>Echinozoa</taxon>
        <taxon>Holothuroidea</taxon>
        <taxon>Aspidochirotacea</taxon>
        <taxon>Aspidochirotida</taxon>
        <taxon>Stichopodidae</taxon>
        <taxon>Apostichopus</taxon>
    </lineage>
</organism>
<name>A0A2G8LPB0_STIJA</name>
<dbReference type="AlphaFoldDB" id="A0A2G8LPB0"/>
<evidence type="ECO:0000313" key="2">
    <source>
        <dbReference type="EMBL" id="PIK62096.1"/>
    </source>
</evidence>
<sequence>MAATIEKKHKLSSTETPCPKRTYVTAISNSAEVEKNTKTIFKIILKSKFGHKQHAGSRIVTKERKETKSNEDEEESQESQEGSLNSLKFTSDIESDSIGSGAAKSGGDGDEIRRALNEEEDEEENDPERQKAFEDVATRLARMGDDFEANWQGDGAIFEQELLSCATSITSKAVYQSFEATMDTFLNNQQQSLPDPSDPYKVALVMLCTQKAISLANISVQAASSEADELINLAVRFVSNHFPTWLGGSI</sequence>
<keyword evidence="3" id="KW-1185">Reference proteome</keyword>
<dbReference type="EMBL" id="MRZV01000019">
    <property type="protein sequence ID" value="PIK62096.1"/>
    <property type="molecule type" value="Genomic_DNA"/>
</dbReference>
<protein>
    <submittedName>
        <fullName evidence="2">Uncharacterized protein</fullName>
    </submittedName>
</protein>
<reference evidence="2 3" key="1">
    <citation type="journal article" date="2017" name="PLoS Biol.">
        <title>The sea cucumber genome provides insights into morphological evolution and visceral regeneration.</title>
        <authorList>
            <person name="Zhang X."/>
            <person name="Sun L."/>
            <person name="Yuan J."/>
            <person name="Sun Y."/>
            <person name="Gao Y."/>
            <person name="Zhang L."/>
            <person name="Li S."/>
            <person name="Dai H."/>
            <person name="Hamel J.F."/>
            <person name="Liu C."/>
            <person name="Yu Y."/>
            <person name="Liu S."/>
            <person name="Lin W."/>
            <person name="Guo K."/>
            <person name="Jin S."/>
            <person name="Xu P."/>
            <person name="Storey K.B."/>
            <person name="Huan P."/>
            <person name="Zhang T."/>
            <person name="Zhou Y."/>
            <person name="Zhang J."/>
            <person name="Lin C."/>
            <person name="Li X."/>
            <person name="Xing L."/>
            <person name="Huo D."/>
            <person name="Sun M."/>
            <person name="Wang L."/>
            <person name="Mercier A."/>
            <person name="Li F."/>
            <person name="Yang H."/>
            <person name="Xiang J."/>
        </authorList>
    </citation>
    <scope>NUCLEOTIDE SEQUENCE [LARGE SCALE GENOMIC DNA]</scope>
    <source>
        <strain evidence="2">Shaxun</strain>
        <tissue evidence="2">Muscle</tissue>
    </source>
</reference>
<feature type="region of interest" description="Disordered" evidence="1">
    <location>
        <begin position="50"/>
        <end position="110"/>
    </location>
</feature>
<evidence type="ECO:0000256" key="1">
    <source>
        <dbReference type="SAM" id="MobiDB-lite"/>
    </source>
</evidence>
<gene>
    <name evidence="2" type="ORF">BSL78_00979</name>
</gene>
<evidence type="ECO:0000313" key="3">
    <source>
        <dbReference type="Proteomes" id="UP000230750"/>
    </source>
</evidence>
<feature type="compositionally biased region" description="Basic and acidic residues" evidence="1">
    <location>
        <begin position="60"/>
        <end position="70"/>
    </location>
</feature>
<comment type="caution">
    <text evidence="2">The sequence shown here is derived from an EMBL/GenBank/DDBJ whole genome shotgun (WGS) entry which is preliminary data.</text>
</comment>
<proteinExistence type="predicted"/>